<gene>
    <name evidence="7" type="ORF">UR47_C0005G0024</name>
</gene>
<feature type="transmembrane region" description="Helical" evidence="5">
    <location>
        <begin position="311"/>
        <end position="329"/>
    </location>
</feature>
<evidence type="ECO:0000313" key="7">
    <source>
        <dbReference type="EMBL" id="KKP55095.1"/>
    </source>
</evidence>
<evidence type="ECO:0000256" key="2">
    <source>
        <dbReference type="ARBA" id="ARBA00022692"/>
    </source>
</evidence>
<feature type="transmembrane region" description="Helical" evidence="5">
    <location>
        <begin position="37"/>
        <end position="62"/>
    </location>
</feature>
<protein>
    <submittedName>
        <fullName evidence="7">K+-dependent Na+/Ca+ exchanger family protein</fullName>
    </submittedName>
</protein>
<keyword evidence="3 5" id="KW-1133">Transmembrane helix</keyword>
<organism evidence="7 8">
    <name type="scientific">candidate division WS6 bacterium GW2011_GWB1_33_6</name>
    <dbReference type="NCBI Taxonomy" id="1619088"/>
    <lineage>
        <taxon>Bacteria</taxon>
        <taxon>Candidatus Dojkabacteria</taxon>
    </lineage>
</organism>
<dbReference type="GO" id="GO:0006874">
    <property type="term" value="P:intracellular calcium ion homeostasis"/>
    <property type="evidence" value="ECO:0007669"/>
    <property type="project" value="TreeGrafter"/>
</dbReference>
<feature type="transmembrane region" description="Helical" evidence="5">
    <location>
        <begin position="134"/>
        <end position="152"/>
    </location>
</feature>
<feature type="transmembrane region" description="Helical" evidence="5">
    <location>
        <begin position="248"/>
        <end position="272"/>
    </location>
</feature>
<dbReference type="EMBL" id="LBPI01000005">
    <property type="protein sequence ID" value="KKP55095.1"/>
    <property type="molecule type" value="Genomic_DNA"/>
</dbReference>
<dbReference type="AlphaFoldDB" id="A0A0G0CVS7"/>
<keyword evidence="4 5" id="KW-0472">Membrane</keyword>
<feature type="domain" description="Sodium/calcium exchanger membrane region" evidence="6">
    <location>
        <begin position="9"/>
        <end position="148"/>
    </location>
</feature>
<dbReference type="GO" id="GO:0005262">
    <property type="term" value="F:calcium channel activity"/>
    <property type="evidence" value="ECO:0007669"/>
    <property type="project" value="TreeGrafter"/>
</dbReference>
<sequence>MNILVDLTIVFICLFFLIKGSEWVMKGSVALAQRFHISKLVIASTLIALGTGLPTIAVNIFLVIMGKNGMDVAVGNALGTNFVNIGLGLGIPAFMLTIIPKYQVFEKEIPIYLAITALLTSFAFDGVITRVEGIIIMLAYVITLIIIYQYSLREQLREVDNKEVDVDTSTISETITNNLSIKKSLLYLFMGFVVLIVFAIALVSMTGRLSQDFNISEYILGLTIIGIGTSVPMIVTSIKSAKKGYVDIIVGNVFGSTIANIALGIGLTGIFVPLLFNKEAISDIYTFNILNILVIFGLLIEMKLLGKSKSFNWVSGLVIVAFYVIYLLTKIF</sequence>
<evidence type="ECO:0000259" key="6">
    <source>
        <dbReference type="Pfam" id="PF01699"/>
    </source>
</evidence>
<name>A0A0G0CVS7_9BACT</name>
<reference evidence="7 8" key="1">
    <citation type="journal article" date="2015" name="Nature">
        <title>rRNA introns, odd ribosomes, and small enigmatic genomes across a large radiation of phyla.</title>
        <authorList>
            <person name="Brown C.T."/>
            <person name="Hug L.A."/>
            <person name="Thomas B.C."/>
            <person name="Sharon I."/>
            <person name="Castelle C.J."/>
            <person name="Singh A."/>
            <person name="Wilkins M.J."/>
            <person name="Williams K.H."/>
            <person name="Banfield J.F."/>
        </authorList>
    </citation>
    <scope>NUCLEOTIDE SEQUENCE [LARGE SCALE GENOMIC DNA]</scope>
</reference>
<dbReference type="Gene3D" id="1.20.1420.30">
    <property type="entry name" value="NCX, central ion-binding region"/>
    <property type="match status" value="2"/>
</dbReference>
<feature type="transmembrane region" description="Helical" evidence="5">
    <location>
        <begin position="6"/>
        <end position="25"/>
    </location>
</feature>
<accession>A0A0G0CVS7</accession>
<evidence type="ECO:0000313" key="8">
    <source>
        <dbReference type="Proteomes" id="UP000034488"/>
    </source>
</evidence>
<feature type="transmembrane region" description="Helical" evidence="5">
    <location>
        <begin position="185"/>
        <end position="206"/>
    </location>
</feature>
<feature type="transmembrane region" description="Helical" evidence="5">
    <location>
        <begin position="284"/>
        <end position="304"/>
    </location>
</feature>
<comment type="subcellular location">
    <subcellularLocation>
        <location evidence="1">Membrane</location>
        <topology evidence="1">Multi-pass membrane protein</topology>
    </subcellularLocation>
</comment>
<dbReference type="InterPro" id="IPR044880">
    <property type="entry name" value="NCX_ion-bd_dom_sf"/>
</dbReference>
<dbReference type="InterPro" id="IPR004481">
    <property type="entry name" value="K/Na/Ca-exchanger"/>
</dbReference>
<feature type="domain" description="Sodium/calcium exchanger membrane region" evidence="6">
    <location>
        <begin position="184"/>
        <end position="331"/>
    </location>
</feature>
<keyword evidence="2 5" id="KW-0812">Transmembrane</keyword>
<dbReference type="PANTHER" id="PTHR10846:SF8">
    <property type="entry name" value="INNER MEMBRANE PROTEIN YRBG"/>
    <property type="match status" value="1"/>
</dbReference>
<evidence type="ECO:0000256" key="5">
    <source>
        <dbReference type="SAM" id="Phobius"/>
    </source>
</evidence>
<proteinExistence type="predicted"/>
<dbReference type="Pfam" id="PF01699">
    <property type="entry name" value="Na_Ca_ex"/>
    <property type="match status" value="2"/>
</dbReference>
<comment type="caution">
    <text evidence="7">The sequence shown here is derived from an EMBL/GenBank/DDBJ whole genome shotgun (WGS) entry which is preliminary data.</text>
</comment>
<dbReference type="GO" id="GO:0005886">
    <property type="term" value="C:plasma membrane"/>
    <property type="evidence" value="ECO:0007669"/>
    <property type="project" value="TreeGrafter"/>
</dbReference>
<evidence type="ECO:0000256" key="4">
    <source>
        <dbReference type="ARBA" id="ARBA00023136"/>
    </source>
</evidence>
<feature type="transmembrane region" description="Helical" evidence="5">
    <location>
        <begin position="82"/>
        <end position="99"/>
    </location>
</feature>
<dbReference type="GO" id="GO:0008273">
    <property type="term" value="F:calcium, potassium:sodium antiporter activity"/>
    <property type="evidence" value="ECO:0007669"/>
    <property type="project" value="TreeGrafter"/>
</dbReference>
<dbReference type="PANTHER" id="PTHR10846">
    <property type="entry name" value="SODIUM/POTASSIUM/CALCIUM EXCHANGER"/>
    <property type="match status" value="1"/>
</dbReference>
<dbReference type="Proteomes" id="UP000034488">
    <property type="component" value="Unassembled WGS sequence"/>
</dbReference>
<evidence type="ECO:0000256" key="1">
    <source>
        <dbReference type="ARBA" id="ARBA00004141"/>
    </source>
</evidence>
<feature type="transmembrane region" description="Helical" evidence="5">
    <location>
        <begin position="218"/>
        <end position="236"/>
    </location>
</feature>
<evidence type="ECO:0000256" key="3">
    <source>
        <dbReference type="ARBA" id="ARBA00022989"/>
    </source>
</evidence>
<dbReference type="InterPro" id="IPR004837">
    <property type="entry name" value="NaCa_Exmemb"/>
</dbReference>